<dbReference type="EMBL" id="VUJU01006771">
    <property type="protein sequence ID" value="KAF0747645.1"/>
    <property type="molecule type" value="Genomic_DNA"/>
</dbReference>
<gene>
    <name evidence="3" type="ORF">FWK35_00024028</name>
</gene>
<dbReference type="OrthoDB" id="6624230at2759"/>
<feature type="domain" description="Pre-C2HC" evidence="2">
    <location>
        <begin position="261"/>
        <end position="329"/>
    </location>
</feature>
<organism evidence="3 4">
    <name type="scientific">Aphis craccivora</name>
    <name type="common">Cowpea aphid</name>
    <dbReference type="NCBI Taxonomy" id="307492"/>
    <lineage>
        <taxon>Eukaryota</taxon>
        <taxon>Metazoa</taxon>
        <taxon>Ecdysozoa</taxon>
        <taxon>Arthropoda</taxon>
        <taxon>Hexapoda</taxon>
        <taxon>Insecta</taxon>
        <taxon>Pterygota</taxon>
        <taxon>Neoptera</taxon>
        <taxon>Paraneoptera</taxon>
        <taxon>Hemiptera</taxon>
        <taxon>Sternorrhyncha</taxon>
        <taxon>Aphidomorpha</taxon>
        <taxon>Aphidoidea</taxon>
        <taxon>Aphididae</taxon>
        <taxon>Aphidini</taxon>
        <taxon>Aphis</taxon>
        <taxon>Aphis</taxon>
    </lineage>
</organism>
<dbReference type="Proteomes" id="UP000478052">
    <property type="component" value="Unassembled WGS sequence"/>
</dbReference>
<accession>A0A6G0Y245</accession>
<evidence type="ECO:0000256" key="1">
    <source>
        <dbReference type="SAM" id="MobiDB-lite"/>
    </source>
</evidence>
<dbReference type="Pfam" id="PF07530">
    <property type="entry name" value="PRE_C2HC"/>
    <property type="match status" value="1"/>
</dbReference>
<keyword evidence="4" id="KW-1185">Reference proteome</keyword>
<feature type="region of interest" description="Disordered" evidence="1">
    <location>
        <begin position="65"/>
        <end position="155"/>
    </location>
</feature>
<dbReference type="InterPro" id="IPR006579">
    <property type="entry name" value="Pre_C2HC_dom"/>
</dbReference>
<sequence length="513" mass="58132">MPVVRVATLFRRSAYFILFRTFNSFVFLRLKPKTRLLASVYFFCQISGPTKISTLVTNLIISNSGGNRRSLSTPASTIPTQSKSTSTNKNNSSLRTPVQNNNISRPTTSNAAKSNNKLPDKPALCILKTNEGNKPKISNETKSAFTTPNRFDPLNDTEIDDNTEMIHEPTNDTPPPPPPIFISSPLEFNEFVKSIAQLVGENEFEFKSTTKHLKLTLTSITSYRQIIHLLNESKIEYFTYQAKEDKPYHDAIRNLHPTTDTNFIKDELSQIGFSLRNITNIKYKISKTALPIFLVDLNPDPINVNIFNLSSLCYTKIKIKEPHSRRDLPQCHRCQAYGHTKTDYTPATCALCGEAHPANYKGCTKHKLLQRSRNSKFNDLNQRKDHHHSRNPTQDRNSPDVTAHTSLDNVNQTPTSPTIRQFSYADSVKGNSKKKNHFSDHNPPPETSISKHLSSFINELQSLITPLLTLLTLLINKLITNNDTQWPILAFVPPCQYYHGMQTDCIIIKTNFN</sequence>
<feature type="compositionally biased region" description="Polar residues" evidence="1">
    <location>
        <begin position="65"/>
        <end position="81"/>
    </location>
</feature>
<proteinExistence type="predicted"/>
<name>A0A6G0Y245_APHCR</name>
<evidence type="ECO:0000259" key="2">
    <source>
        <dbReference type="SMART" id="SM00596"/>
    </source>
</evidence>
<feature type="compositionally biased region" description="Polar residues" evidence="1">
    <location>
        <begin position="94"/>
        <end position="117"/>
    </location>
</feature>
<reference evidence="3 4" key="1">
    <citation type="submission" date="2019-08" db="EMBL/GenBank/DDBJ databases">
        <title>Whole genome of Aphis craccivora.</title>
        <authorList>
            <person name="Voronova N.V."/>
            <person name="Shulinski R.S."/>
            <person name="Bandarenka Y.V."/>
            <person name="Zhorov D.G."/>
            <person name="Warner D."/>
        </authorList>
    </citation>
    <scope>NUCLEOTIDE SEQUENCE [LARGE SCALE GENOMIC DNA]</scope>
    <source>
        <strain evidence="3">180601</strain>
        <tissue evidence="3">Whole Body</tissue>
    </source>
</reference>
<protein>
    <recommendedName>
        <fullName evidence="2">Pre-C2HC domain-containing protein</fullName>
    </recommendedName>
</protein>
<feature type="compositionally biased region" description="Polar residues" evidence="1">
    <location>
        <begin position="391"/>
        <end position="421"/>
    </location>
</feature>
<feature type="compositionally biased region" description="Polar residues" evidence="1">
    <location>
        <begin position="140"/>
        <end position="149"/>
    </location>
</feature>
<evidence type="ECO:0000313" key="4">
    <source>
        <dbReference type="Proteomes" id="UP000478052"/>
    </source>
</evidence>
<dbReference type="SMART" id="SM00596">
    <property type="entry name" value="PRE_C2HC"/>
    <property type="match status" value="1"/>
</dbReference>
<evidence type="ECO:0000313" key="3">
    <source>
        <dbReference type="EMBL" id="KAF0747645.1"/>
    </source>
</evidence>
<feature type="compositionally biased region" description="Low complexity" evidence="1">
    <location>
        <begin position="82"/>
        <end position="93"/>
    </location>
</feature>
<dbReference type="AlphaFoldDB" id="A0A6G0Y245"/>
<feature type="region of interest" description="Disordered" evidence="1">
    <location>
        <begin position="380"/>
        <end position="421"/>
    </location>
</feature>
<comment type="caution">
    <text evidence="3">The sequence shown here is derived from an EMBL/GenBank/DDBJ whole genome shotgun (WGS) entry which is preliminary data.</text>
</comment>